<feature type="domain" description="Prolyl 4-hydroxylase alpha subunit Fe(2+) 2OG dioxygenase" evidence="1">
    <location>
        <begin position="122"/>
        <end position="215"/>
    </location>
</feature>
<accession>A0A4R2P366</accession>
<comment type="caution">
    <text evidence="2">The sequence shown here is derived from an EMBL/GenBank/DDBJ whole genome shotgun (WGS) entry which is preliminary data.</text>
</comment>
<dbReference type="EMBL" id="SLXM01000001">
    <property type="protein sequence ID" value="TCP28588.1"/>
    <property type="molecule type" value="Genomic_DNA"/>
</dbReference>
<dbReference type="OrthoDB" id="9783171at2"/>
<proteinExistence type="predicted"/>
<dbReference type="Gene3D" id="2.60.120.620">
    <property type="entry name" value="q2cbj1_9rhob like domain"/>
    <property type="match status" value="1"/>
</dbReference>
<dbReference type="InterPro" id="IPR044862">
    <property type="entry name" value="Pro_4_hyd_alph_FE2OG_OXY"/>
</dbReference>
<keyword evidence="3" id="KW-1185">Reference proteome</keyword>
<reference evidence="2 3" key="1">
    <citation type="submission" date="2019-03" db="EMBL/GenBank/DDBJ databases">
        <title>Genomic Encyclopedia of Type Strains, Phase IV (KMG-IV): sequencing the most valuable type-strain genomes for metagenomic binning, comparative biology and taxonomic classification.</title>
        <authorList>
            <person name="Goeker M."/>
        </authorList>
    </citation>
    <scope>NUCLEOTIDE SEQUENCE [LARGE SCALE GENOMIC DNA]</scope>
    <source>
        <strain evidence="2 3">DSM 14836</strain>
    </source>
</reference>
<evidence type="ECO:0000313" key="3">
    <source>
        <dbReference type="Proteomes" id="UP000294564"/>
    </source>
</evidence>
<evidence type="ECO:0000259" key="1">
    <source>
        <dbReference type="Pfam" id="PF13640"/>
    </source>
</evidence>
<dbReference type="Proteomes" id="UP000294564">
    <property type="component" value="Unassembled WGS sequence"/>
</dbReference>
<dbReference type="RefSeq" id="WP_132793088.1">
    <property type="nucleotide sequence ID" value="NZ_SLXM01000001.1"/>
</dbReference>
<gene>
    <name evidence="2" type="ORF">EV195_101768</name>
</gene>
<dbReference type="Pfam" id="PF13640">
    <property type="entry name" value="2OG-FeII_Oxy_3"/>
    <property type="match status" value="1"/>
</dbReference>
<name>A0A4R2P366_9FLAO</name>
<organism evidence="2 3">
    <name type="scientific">Tenacibaculum skagerrakense</name>
    <dbReference type="NCBI Taxonomy" id="186571"/>
    <lineage>
        <taxon>Bacteria</taxon>
        <taxon>Pseudomonadati</taxon>
        <taxon>Bacteroidota</taxon>
        <taxon>Flavobacteriia</taxon>
        <taxon>Flavobacteriales</taxon>
        <taxon>Flavobacteriaceae</taxon>
        <taxon>Tenacibaculum</taxon>
    </lineage>
</organism>
<sequence length="278" mass="32938">MEYKRQEISKLIYDKILSERISLTQQFYHSKDKIGYFFIDDLLPQAIVEEIYRVFPSVTEVECKNDIREKKYVAYQMNNYNELLEEVIYAFQSLQVVKLIGEICQLNNIYPDESLYAGGLSIMNYGSFLNPHLDNSHDKDRNMWRVLNLLYYVTPDWLIDYGGNLELWTDGLKENQVTIHSKYNRLVVMVTHQNSWHSVSKVIVDKERCCISNYYFSDFPVLLSDTFHVTSFRGRPGEIFKDTLLRIDSSFRGILRKIFKKGIRENPHHYKKKKPASR</sequence>
<dbReference type="AlphaFoldDB" id="A0A4R2P366"/>
<protein>
    <submittedName>
        <fullName evidence="2">Rps23 Pro-64 3,4-dihydroxylase Tpa1-like proline 4-hydroxylase</fullName>
    </submittedName>
</protein>
<evidence type="ECO:0000313" key="2">
    <source>
        <dbReference type="EMBL" id="TCP28588.1"/>
    </source>
</evidence>